<evidence type="ECO:0000313" key="1">
    <source>
        <dbReference type="EMBL" id="CAH0366030.1"/>
    </source>
</evidence>
<proteinExistence type="predicted"/>
<dbReference type="EMBL" id="CAKKNE010000001">
    <property type="protein sequence ID" value="CAH0366030.1"/>
    <property type="molecule type" value="Genomic_DNA"/>
</dbReference>
<feature type="non-terminal residue" evidence="1">
    <location>
        <position position="1"/>
    </location>
</feature>
<reference evidence="1" key="1">
    <citation type="submission" date="2021-11" db="EMBL/GenBank/DDBJ databases">
        <authorList>
            <consortium name="Genoscope - CEA"/>
            <person name="William W."/>
        </authorList>
    </citation>
    <scope>NUCLEOTIDE SEQUENCE</scope>
</reference>
<protein>
    <submittedName>
        <fullName evidence="1">Uncharacterized protein</fullName>
    </submittedName>
</protein>
<keyword evidence="2" id="KW-1185">Reference proteome</keyword>
<gene>
    <name evidence="1" type="ORF">PECAL_1P24990</name>
</gene>
<dbReference type="AlphaFoldDB" id="A0A8J2WF53"/>
<evidence type="ECO:0000313" key="2">
    <source>
        <dbReference type="Proteomes" id="UP000789595"/>
    </source>
</evidence>
<dbReference type="Proteomes" id="UP000789595">
    <property type="component" value="Unassembled WGS sequence"/>
</dbReference>
<name>A0A8J2WF53_9STRA</name>
<comment type="caution">
    <text evidence="1">The sequence shown here is derived from an EMBL/GenBank/DDBJ whole genome shotgun (WGS) entry which is preliminary data.</text>
</comment>
<organism evidence="1 2">
    <name type="scientific">Pelagomonas calceolata</name>
    <dbReference type="NCBI Taxonomy" id="35677"/>
    <lineage>
        <taxon>Eukaryota</taxon>
        <taxon>Sar</taxon>
        <taxon>Stramenopiles</taxon>
        <taxon>Ochrophyta</taxon>
        <taxon>Pelagophyceae</taxon>
        <taxon>Pelagomonadales</taxon>
        <taxon>Pelagomonadaceae</taxon>
        <taxon>Pelagomonas</taxon>
    </lineage>
</organism>
<sequence length="210" mass="22753">FFRRCLVAYLELVGAAQTQLGVAEIVTTSYTSRPARLRLRGAASTMAAATETTRHVSFAPATPVKDEPGFPILERRFSEIGQYISDASNVLIAAPRPQTERPELGKAQDSIILAKKKLGGKSKTPPRDRGLHLVDVHMSPGRDLTAEDFDEIGDSEDEFLACTGCAGWPDAPSFEWPDAPSVGLPSAPSWARDSSWWKLDVAADEVADAQ</sequence>
<accession>A0A8J2WF53</accession>